<dbReference type="EMBL" id="MAOI01000122">
    <property type="protein sequence ID" value="OJD73943.1"/>
    <property type="molecule type" value="Genomic_DNA"/>
</dbReference>
<proteinExistence type="predicted"/>
<dbReference type="AlphaFoldDB" id="A0A1J9VBT9"/>
<evidence type="ECO:0000313" key="2">
    <source>
        <dbReference type="Proteomes" id="UP000182788"/>
    </source>
</evidence>
<gene>
    <name evidence="1" type="ORF">BAU28_18610</name>
</gene>
<dbReference type="RefSeq" id="WP_071720553.1">
    <property type="nucleotide sequence ID" value="NZ_CBCSHB010000020.1"/>
</dbReference>
<dbReference type="InterPro" id="IPR017645">
    <property type="entry name" value="Dnd_assoc_1"/>
</dbReference>
<sequence>MMYQLDFDEIDKFIDKSGKYTFRRRLVTSVLPLPTRKPERVKFDRGFSSITGGIIRKIHGKPLIVEAGDTIIEDIISNGKFNDEESKLLFTHYLEEEIKDLYLGRVTSFYQLERIPLSENEDERKGQIDLINFFFDTFISNEVAHVQTILQRQDDSDLISEVLDLSISDSVVKNKSMATYHNFFPHLREQFMKDLENLSKNTSFLVNHISLFFVHYTFIAMSQLILQTNKMTRFSQDEFLPVYYILQWETPANWRNSYRQGNKMLIGEMDGFFAHEHALNILGLNTFSNKKNQFYHDIQSQLKEAGFEAEREYIQSIYKWLAEVYKEKTSINVMEYSDDKTLEMAFDDLISAIKTGISNEINSRYQKAFQAIVSKFFRKHGGSLGTILSLSQEHLLMLIAVSITEDRIELKQLWTELEKRGVWLDFHSKEEVVKVLDKLNYMEKKSDSGDAQYVKSIL</sequence>
<dbReference type="NCBIfam" id="TIGR03236">
    <property type="entry name" value="dnd_assoc_1"/>
    <property type="match status" value="1"/>
</dbReference>
<organism evidence="1 2">
    <name type="scientific">Bacillus paramycoides</name>
    <dbReference type="NCBI Taxonomy" id="2026194"/>
    <lineage>
        <taxon>Bacteria</taxon>
        <taxon>Bacillati</taxon>
        <taxon>Bacillota</taxon>
        <taxon>Bacilli</taxon>
        <taxon>Bacillales</taxon>
        <taxon>Bacillaceae</taxon>
        <taxon>Bacillus</taxon>
        <taxon>Bacillus cereus group</taxon>
    </lineage>
</organism>
<name>A0A1J9VBT9_9BACI</name>
<dbReference type="GeneID" id="87594585"/>
<protein>
    <submittedName>
        <fullName evidence="1">DNA phosphorothioation-dependent restriction protein DptG</fullName>
    </submittedName>
</protein>
<reference evidence="1 2" key="1">
    <citation type="submission" date="2016-06" db="EMBL/GenBank/DDBJ databases">
        <title>First insights into the genetic diversity and population structure of in the Bacillus cereus group bacteria from diverse marine environments.</title>
        <authorList>
            <person name="Liu Y."/>
            <person name="Lai Q."/>
            <person name="Shao Z."/>
        </authorList>
    </citation>
    <scope>NUCLEOTIDE SEQUENCE [LARGE SCALE GENOMIC DNA]</scope>
    <source>
        <strain evidence="1 2">NH24A2</strain>
    </source>
</reference>
<evidence type="ECO:0000313" key="1">
    <source>
        <dbReference type="EMBL" id="OJD73943.1"/>
    </source>
</evidence>
<accession>A0A1J9VBT9</accession>
<comment type="caution">
    <text evidence="1">The sequence shown here is derived from an EMBL/GenBank/DDBJ whole genome shotgun (WGS) entry which is preliminary data.</text>
</comment>
<dbReference type="Proteomes" id="UP000182788">
    <property type="component" value="Unassembled WGS sequence"/>
</dbReference>